<dbReference type="AlphaFoldDB" id="A0A919YY15"/>
<dbReference type="SUPFAM" id="SSF51735">
    <property type="entry name" value="NAD(P)-binding Rossmann-fold domains"/>
    <property type="match status" value="1"/>
</dbReference>
<dbReference type="RefSeq" id="WP_213519907.1">
    <property type="nucleotide sequence ID" value="NZ_BOSE01000013.1"/>
</dbReference>
<dbReference type="Gene3D" id="3.30.360.10">
    <property type="entry name" value="Dihydrodipicolinate Reductase, domain 2"/>
    <property type="match status" value="1"/>
</dbReference>
<dbReference type="Gene3D" id="3.40.50.720">
    <property type="entry name" value="NAD(P)-binding Rossmann-like Domain"/>
    <property type="match status" value="1"/>
</dbReference>
<dbReference type="InterPro" id="IPR036291">
    <property type="entry name" value="NAD(P)-bd_dom_sf"/>
</dbReference>
<organism evidence="2 3">
    <name type="scientific">Paenibacillus montaniterrae</name>
    <dbReference type="NCBI Taxonomy" id="429341"/>
    <lineage>
        <taxon>Bacteria</taxon>
        <taxon>Bacillati</taxon>
        <taxon>Bacillota</taxon>
        <taxon>Bacilli</taxon>
        <taxon>Bacillales</taxon>
        <taxon>Paenibacillaceae</taxon>
        <taxon>Paenibacillus</taxon>
    </lineage>
</organism>
<name>A0A919YY15_9BACL</name>
<dbReference type="PANTHER" id="PTHR43796:SF2">
    <property type="entry name" value="CARBOXYNORSPERMIDINE SYNTHASE"/>
    <property type="match status" value="1"/>
</dbReference>
<proteinExistence type="predicted"/>
<dbReference type="EMBL" id="BOSE01000013">
    <property type="protein sequence ID" value="GIP19256.1"/>
    <property type="molecule type" value="Genomic_DNA"/>
</dbReference>
<dbReference type="Proteomes" id="UP000683139">
    <property type="component" value="Unassembled WGS sequence"/>
</dbReference>
<keyword evidence="3" id="KW-1185">Reference proteome</keyword>
<evidence type="ECO:0000313" key="3">
    <source>
        <dbReference type="Proteomes" id="UP000683139"/>
    </source>
</evidence>
<evidence type="ECO:0000259" key="1">
    <source>
        <dbReference type="Pfam" id="PF03435"/>
    </source>
</evidence>
<dbReference type="PANTHER" id="PTHR43796">
    <property type="entry name" value="CARBOXYNORSPERMIDINE SYNTHASE"/>
    <property type="match status" value="1"/>
</dbReference>
<comment type="caution">
    <text evidence="2">The sequence shown here is derived from an EMBL/GenBank/DDBJ whole genome shotgun (WGS) entry which is preliminary data.</text>
</comment>
<gene>
    <name evidence="2" type="ORF">J40TS1_48980</name>
</gene>
<sequence>MRRSILIVGGYGKVGGHIARQLCHTTNHHLIIAGRSLEKASASCRLLNGRAEPLQLELKGPVDPALLKRVAVVIMCHEQLDVSFAKQCLELGIHYVDISASYSWLARLEKLDEEAQASGATAVLSVGFAPGLTNLMAAHAARQLKRVDKLEIGILLGLGEAHGAAAIKWLFEELLQSFVLEGRSGSRKIRSFTERRSMLFAQIGRRSCYRFNFSDQHTLYEAKAAAEVGTYLGFDVEWMNRILALLQRIRATALLRSRFVSQALTALVQKKSFGSSVCAIHVDATGEDSMGSSAKVQLSYTAEQEAVQTAAIAANVADQLMYGGYPSGVHHIEQLFALQAPLQADLISSLALIAIHDMKL</sequence>
<evidence type="ECO:0000313" key="2">
    <source>
        <dbReference type="EMBL" id="GIP19256.1"/>
    </source>
</evidence>
<protein>
    <recommendedName>
        <fullName evidence="1">Saccharopine dehydrogenase NADP binding domain-containing protein</fullName>
    </recommendedName>
</protein>
<feature type="domain" description="Saccharopine dehydrogenase NADP binding" evidence="1">
    <location>
        <begin position="5"/>
        <end position="123"/>
    </location>
</feature>
<accession>A0A919YY15</accession>
<reference evidence="2" key="1">
    <citation type="submission" date="2021-03" db="EMBL/GenBank/DDBJ databases">
        <title>Antimicrobial resistance genes in bacteria isolated from Japanese honey, and their potential for conferring macrolide and lincosamide resistance in the American foulbrood pathogen Paenibacillus larvae.</title>
        <authorList>
            <person name="Okamoto M."/>
            <person name="Kumagai M."/>
            <person name="Kanamori H."/>
            <person name="Takamatsu D."/>
        </authorList>
    </citation>
    <scope>NUCLEOTIDE SEQUENCE</scope>
    <source>
        <strain evidence="2">J40TS1</strain>
    </source>
</reference>
<dbReference type="InterPro" id="IPR005097">
    <property type="entry name" value="Sacchrp_dh_NADP-bd"/>
</dbReference>
<dbReference type="Pfam" id="PF03435">
    <property type="entry name" value="Sacchrp_dh_NADP"/>
    <property type="match status" value="1"/>
</dbReference>